<dbReference type="OrthoDB" id="4562539at2"/>
<evidence type="ECO:0000313" key="1">
    <source>
        <dbReference type="EMBL" id="PPK69777.1"/>
    </source>
</evidence>
<sequence>MDRFTADTARLAERAGRFDGLAERVGAVHRDLADRLAAAGSCWGGDEIGQAFAATHVRAADATLAEVGALPAKLDDVGTRLRDTARAYADTETTNTRALGSVDV</sequence>
<name>A0A2S6GX53_9PSEU</name>
<dbReference type="AlphaFoldDB" id="A0A2S6GX53"/>
<dbReference type="RefSeq" id="WP_104478174.1">
    <property type="nucleotide sequence ID" value="NZ_CP154825.1"/>
</dbReference>
<proteinExistence type="predicted"/>
<organism evidence="1 2">
    <name type="scientific">Actinokineospora auranticolor</name>
    <dbReference type="NCBI Taxonomy" id="155976"/>
    <lineage>
        <taxon>Bacteria</taxon>
        <taxon>Bacillati</taxon>
        <taxon>Actinomycetota</taxon>
        <taxon>Actinomycetes</taxon>
        <taxon>Pseudonocardiales</taxon>
        <taxon>Pseudonocardiaceae</taxon>
        <taxon>Actinokineospora</taxon>
    </lineage>
</organism>
<dbReference type="Gene3D" id="1.10.287.1060">
    <property type="entry name" value="ESAT-6-like"/>
    <property type="match status" value="1"/>
</dbReference>
<dbReference type="InterPro" id="IPR036689">
    <property type="entry name" value="ESAT-6-like_sf"/>
</dbReference>
<dbReference type="SUPFAM" id="SSF140453">
    <property type="entry name" value="EsxAB dimer-like"/>
    <property type="match status" value="1"/>
</dbReference>
<accession>A0A2S6GX53</accession>
<evidence type="ECO:0000313" key="2">
    <source>
        <dbReference type="Proteomes" id="UP000239203"/>
    </source>
</evidence>
<protein>
    <submittedName>
        <fullName evidence="1">Type VII secretion system (Wss) protein ESAT-6</fullName>
    </submittedName>
</protein>
<dbReference type="EMBL" id="PTIX01000003">
    <property type="protein sequence ID" value="PPK69777.1"/>
    <property type="molecule type" value="Genomic_DNA"/>
</dbReference>
<gene>
    <name evidence="1" type="ORF">CLV40_103387</name>
</gene>
<reference evidence="1 2" key="1">
    <citation type="submission" date="2018-02" db="EMBL/GenBank/DDBJ databases">
        <title>Genomic Encyclopedia of Archaeal and Bacterial Type Strains, Phase II (KMG-II): from individual species to whole genera.</title>
        <authorList>
            <person name="Goeker M."/>
        </authorList>
    </citation>
    <scope>NUCLEOTIDE SEQUENCE [LARGE SCALE GENOMIC DNA]</scope>
    <source>
        <strain evidence="1 2">YU 961-1</strain>
    </source>
</reference>
<keyword evidence="2" id="KW-1185">Reference proteome</keyword>
<dbReference type="Proteomes" id="UP000239203">
    <property type="component" value="Unassembled WGS sequence"/>
</dbReference>
<comment type="caution">
    <text evidence="1">The sequence shown here is derived from an EMBL/GenBank/DDBJ whole genome shotgun (WGS) entry which is preliminary data.</text>
</comment>